<dbReference type="PANTHER" id="PTHR43353:SF3">
    <property type="entry name" value="ALDEHYDE DEHYDROGENASE-RELATED"/>
    <property type="match status" value="1"/>
</dbReference>
<keyword evidence="1" id="KW-0560">Oxidoreductase</keyword>
<dbReference type="AlphaFoldDB" id="A0A2X0IPA7"/>
<feature type="region of interest" description="Disordered" evidence="2">
    <location>
        <begin position="1"/>
        <end position="23"/>
    </location>
</feature>
<evidence type="ECO:0000259" key="3">
    <source>
        <dbReference type="Pfam" id="PF00171"/>
    </source>
</evidence>
<dbReference type="SUPFAM" id="SSF53720">
    <property type="entry name" value="ALDH-like"/>
    <property type="match status" value="1"/>
</dbReference>
<gene>
    <name evidence="4" type="ORF">DN069_03290</name>
</gene>
<sequence>MSEVVQGFDPRTGLPLGEPLPATTPEEVDRVCRALDGLAHAWATTSRESRARTLEAVADRLDDHTDELAALADGETALGLPRLAGEVARTTGQLRLFAEVLRDGGYLGSVVEPADPGAAPPRPDLRRSKRPTGLVAVFAASNFPFAFSVAGGDTASALAAGCPVVVKAHEAHPRTSARTAELVAEALADCGAPAVFALVHGFDAGVALVRHAAVTGVGFTGSTRGGLALAAECARRPEPVPFFGELGSVNPVVVLPGAARARAEAVATGWAGSLTLGVGQFCTNPGLLFVPDDADLLAALGEAVSATSGAPMLTARIHAAHRDAVVALAARPEVTLLAESTAGEGPWAGRPAAFRVDADDFEAASDYFFEERFGPVGIVVTGATPERAAGWIARGPGQLTCGVHLDETDPDDLAAASRLLDTAARRAGRVVVNGWPTGVAVNRAQQHGGPFPATTGPAHTSVGAAAIDRWLVPVAYQDCPPALLPPELR</sequence>
<dbReference type="PANTHER" id="PTHR43353">
    <property type="entry name" value="SUCCINATE-SEMIALDEHYDE DEHYDROGENASE, MITOCHONDRIAL"/>
    <property type="match status" value="1"/>
</dbReference>
<proteinExistence type="predicted"/>
<dbReference type="RefSeq" id="WP_111499335.1">
    <property type="nucleotide sequence ID" value="NZ_QKYN01000014.1"/>
</dbReference>
<dbReference type="EMBL" id="QKYN01000014">
    <property type="protein sequence ID" value="RAG87062.1"/>
    <property type="molecule type" value="Genomic_DNA"/>
</dbReference>
<name>A0A2X0IPA7_9ACTN</name>
<organism evidence="4 5">
    <name type="scientific">Streptacidiphilus pinicola</name>
    <dbReference type="NCBI Taxonomy" id="2219663"/>
    <lineage>
        <taxon>Bacteria</taxon>
        <taxon>Bacillati</taxon>
        <taxon>Actinomycetota</taxon>
        <taxon>Actinomycetes</taxon>
        <taxon>Kitasatosporales</taxon>
        <taxon>Streptomycetaceae</taxon>
        <taxon>Streptacidiphilus</taxon>
    </lineage>
</organism>
<dbReference type="InterPro" id="IPR044151">
    <property type="entry name" value="ALDH_KGSADH"/>
</dbReference>
<dbReference type="Gene3D" id="3.40.605.10">
    <property type="entry name" value="Aldehyde Dehydrogenase, Chain A, domain 1"/>
    <property type="match status" value="1"/>
</dbReference>
<protein>
    <submittedName>
        <fullName evidence="4">Aldehyde dehydrogenase (NADP(+))</fullName>
    </submittedName>
</protein>
<dbReference type="InterPro" id="IPR016162">
    <property type="entry name" value="Ald_DH_N"/>
</dbReference>
<dbReference type="OrthoDB" id="9770537at2"/>
<keyword evidence="5" id="KW-1185">Reference proteome</keyword>
<evidence type="ECO:0000256" key="2">
    <source>
        <dbReference type="SAM" id="MobiDB-lite"/>
    </source>
</evidence>
<dbReference type="InterPro" id="IPR050740">
    <property type="entry name" value="Aldehyde_DH_Superfamily"/>
</dbReference>
<feature type="domain" description="Aldehyde dehydrogenase" evidence="3">
    <location>
        <begin position="8"/>
        <end position="449"/>
    </location>
</feature>
<dbReference type="InterPro" id="IPR015590">
    <property type="entry name" value="Aldehyde_DH_dom"/>
</dbReference>
<comment type="caution">
    <text evidence="4">The sequence shown here is derived from an EMBL/GenBank/DDBJ whole genome shotgun (WGS) entry which is preliminary data.</text>
</comment>
<evidence type="ECO:0000313" key="5">
    <source>
        <dbReference type="Proteomes" id="UP000248889"/>
    </source>
</evidence>
<dbReference type="InterPro" id="IPR016163">
    <property type="entry name" value="Ald_DH_C"/>
</dbReference>
<dbReference type="Proteomes" id="UP000248889">
    <property type="component" value="Unassembled WGS sequence"/>
</dbReference>
<dbReference type="Pfam" id="PF00171">
    <property type="entry name" value="Aldedh"/>
    <property type="match status" value="1"/>
</dbReference>
<dbReference type="Gene3D" id="3.40.309.10">
    <property type="entry name" value="Aldehyde Dehydrogenase, Chain A, domain 2"/>
    <property type="match status" value="1"/>
</dbReference>
<reference evidence="4 5" key="1">
    <citation type="submission" date="2018-06" db="EMBL/GenBank/DDBJ databases">
        <title>Streptacidiphilus pinicola sp. nov., isolated from pine grove soil.</title>
        <authorList>
            <person name="Roh S.G."/>
            <person name="Park S."/>
            <person name="Kim M.-K."/>
            <person name="Yun B.-R."/>
            <person name="Park J."/>
            <person name="Kim M.J."/>
            <person name="Kim Y.S."/>
            <person name="Kim S.B."/>
        </authorList>
    </citation>
    <scope>NUCLEOTIDE SEQUENCE [LARGE SCALE GENOMIC DNA]</scope>
    <source>
        <strain evidence="4 5">MMS16-CNU450</strain>
    </source>
</reference>
<accession>A0A2X0IPA7</accession>
<dbReference type="GO" id="GO:0016620">
    <property type="term" value="F:oxidoreductase activity, acting on the aldehyde or oxo group of donors, NAD or NADP as acceptor"/>
    <property type="evidence" value="ECO:0007669"/>
    <property type="project" value="InterPro"/>
</dbReference>
<dbReference type="InterPro" id="IPR016161">
    <property type="entry name" value="Ald_DH/histidinol_DH"/>
</dbReference>
<evidence type="ECO:0000256" key="1">
    <source>
        <dbReference type="ARBA" id="ARBA00023002"/>
    </source>
</evidence>
<dbReference type="CDD" id="cd07129">
    <property type="entry name" value="ALDH_KGSADH"/>
    <property type="match status" value="1"/>
</dbReference>
<evidence type="ECO:0000313" key="4">
    <source>
        <dbReference type="EMBL" id="RAG87062.1"/>
    </source>
</evidence>